<evidence type="ECO:0000259" key="3">
    <source>
        <dbReference type="Pfam" id="PF23357"/>
    </source>
</evidence>
<comment type="caution">
    <text evidence="4">The sequence shown here is derived from an EMBL/GenBank/DDBJ whole genome shotgun (WGS) entry which is preliminary data.</text>
</comment>
<name>A0A4R8IX63_9GAMM</name>
<dbReference type="AlphaFoldDB" id="A0A4R8IX63"/>
<keyword evidence="1" id="KW-0812">Transmembrane</keyword>
<feature type="domain" description="DUF7088" evidence="3">
    <location>
        <begin position="46"/>
        <end position="113"/>
    </location>
</feature>
<gene>
    <name evidence="4" type="ORF">EDC23_0492</name>
</gene>
<sequence>MQVTPKSRFQIRVQNILFVVLFLAIVALLAWLSVHYKYESDWTAAGRHTLSEATVTLLERMEGPVEILAFARSGKLASTRRNIAGMIERYQQHKDDIHIRYINPETEPELTREYDISVDGELVVTYNDRTEHVQDISESALTNTLQQLLRSGEKHLVFIAGHGERNPEGRANHDYGRFTEHLRDKGIRSSTLRLSDDPAIPADTAALVIAGPQLDYLPGEVEIIRDYVRNGGNLLWLHDPGELYGLQPLLQDLGLTFLPGTIVDPSTRRLGINDPTFAVIADYSASSHPITRDFRLMTLFPRAAAIDTTQDSPFDASPFLQTVPRSWVETGKLDGVINYDEKDDTAGPLHLGIALTRNPNSDEQASHDGAGQRIVVLGDGDFLANAYLGNQGNQDLGFNIINWLSHDDAFIDIPSRTAPDTELTLESLTWSILGLLFLFGLPLLLLGYGLYTWWRRRKP</sequence>
<dbReference type="Pfam" id="PF09822">
    <property type="entry name" value="ABC_transp_aux"/>
    <property type="match status" value="1"/>
</dbReference>
<dbReference type="RefSeq" id="WP_134080750.1">
    <property type="nucleotide sequence ID" value="NZ_SOQX01000001.1"/>
</dbReference>
<dbReference type="InterPro" id="IPR029062">
    <property type="entry name" value="Class_I_gatase-like"/>
</dbReference>
<feature type="transmembrane region" description="Helical" evidence="1">
    <location>
        <begin position="428"/>
        <end position="451"/>
    </location>
</feature>
<dbReference type="Pfam" id="PF23357">
    <property type="entry name" value="DUF7088"/>
    <property type="match status" value="1"/>
</dbReference>
<dbReference type="Proteomes" id="UP000294914">
    <property type="component" value="Unassembled WGS sequence"/>
</dbReference>
<organism evidence="4 5">
    <name type="scientific">Thiohalophilus thiocyanatoxydans</name>
    <dbReference type="NCBI Taxonomy" id="381308"/>
    <lineage>
        <taxon>Bacteria</taxon>
        <taxon>Pseudomonadati</taxon>
        <taxon>Pseudomonadota</taxon>
        <taxon>Gammaproteobacteria</taxon>
        <taxon>Thiohalomonadales</taxon>
        <taxon>Thiohalophilaceae</taxon>
        <taxon>Thiohalophilus</taxon>
    </lineage>
</organism>
<keyword evidence="1" id="KW-1133">Transmembrane helix</keyword>
<proteinExistence type="predicted"/>
<dbReference type="InterPro" id="IPR055396">
    <property type="entry name" value="DUF7088"/>
</dbReference>
<dbReference type="EMBL" id="SOQX01000001">
    <property type="protein sequence ID" value="TDY04120.1"/>
    <property type="molecule type" value="Genomic_DNA"/>
</dbReference>
<evidence type="ECO:0000313" key="4">
    <source>
        <dbReference type="EMBL" id="TDY04120.1"/>
    </source>
</evidence>
<evidence type="ECO:0000259" key="2">
    <source>
        <dbReference type="Pfam" id="PF09822"/>
    </source>
</evidence>
<feature type="transmembrane region" description="Helical" evidence="1">
    <location>
        <begin position="16"/>
        <end position="34"/>
    </location>
</feature>
<keyword evidence="5" id="KW-1185">Reference proteome</keyword>
<accession>A0A4R8IX63</accession>
<dbReference type="OrthoDB" id="8530910at2"/>
<protein>
    <submittedName>
        <fullName evidence="4">ABC-type uncharacterized transport system involved in gliding motility auxiliary subunit</fullName>
    </submittedName>
</protein>
<evidence type="ECO:0000256" key="1">
    <source>
        <dbReference type="SAM" id="Phobius"/>
    </source>
</evidence>
<keyword evidence="1" id="KW-0472">Membrane</keyword>
<evidence type="ECO:0000313" key="5">
    <source>
        <dbReference type="Proteomes" id="UP000294914"/>
    </source>
</evidence>
<dbReference type="SUPFAM" id="SSF52317">
    <property type="entry name" value="Class I glutamine amidotransferase-like"/>
    <property type="match status" value="1"/>
</dbReference>
<reference evidence="4 5" key="1">
    <citation type="submission" date="2019-03" db="EMBL/GenBank/DDBJ databases">
        <title>Genomic Encyclopedia of Type Strains, Phase IV (KMG-IV): sequencing the most valuable type-strain genomes for metagenomic binning, comparative biology and taxonomic classification.</title>
        <authorList>
            <person name="Goeker M."/>
        </authorList>
    </citation>
    <scope>NUCLEOTIDE SEQUENCE [LARGE SCALE GENOMIC DNA]</scope>
    <source>
        <strain evidence="4 5">DSM 16326</strain>
    </source>
</reference>
<feature type="domain" description="ABC-type uncharacterised transport system" evidence="2">
    <location>
        <begin position="154"/>
        <end position="394"/>
    </location>
</feature>
<dbReference type="InterPro" id="IPR019196">
    <property type="entry name" value="ABC_transp_unknown"/>
</dbReference>